<evidence type="ECO:0000313" key="2">
    <source>
        <dbReference type="EMBL" id="CAA9363407.1"/>
    </source>
</evidence>
<feature type="compositionally biased region" description="Basic and acidic residues" evidence="1">
    <location>
        <begin position="110"/>
        <end position="119"/>
    </location>
</feature>
<accession>A0A6J4MSK7</accession>
<name>A0A6J4MSK7_9HYPH</name>
<proteinExistence type="predicted"/>
<gene>
    <name evidence="2" type="ORF">AVDCRST_MAG90-3168</name>
</gene>
<feature type="non-terminal residue" evidence="2">
    <location>
        <position position="1"/>
    </location>
</feature>
<evidence type="ECO:0000256" key="1">
    <source>
        <dbReference type="SAM" id="MobiDB-lite"/>
    </source>
</evidence>
<sequence>TAGRDRARHYPRLAPHPSRRAALQPRCQAARADAGRAARPAQGRRRVRGLRDPRPGGGAGPVRPDRGDERRAHRRDRHAARAVPRAQDPLRGVVPGAGRAVRGHGTAAGREYRHGDRSGGGRGHAGSAGRKLRPGAAGGHGAASPRRGWREPVRGSADPIDLQRPPRHLRDRARRWAPHLGAGATLYPVRGRLRAHRGTPARSPRAGHGRHAARGSTVM</sequence>
<feature type="non-terminal residue" evidence="2">
    <location>
        <position position="219"/>
    </location>
</feature>
<reference evidence="2" key="1">
    <citation type="submission" date="2020-02" db="EMBL/GenBank/DDBJ databases">
        <authorList>
            <person name="Meier V. D."/>
        </authorList>
    </citation>
    <scope>NUCLEOTIDE SEQUENCE</scope>
    <source>
        <strain evidence="2">AVDCRST_MAG90</strain>
    </source>
</reference>
<organism evidence="2">
    <name type="scientific">uncultured Microvirga sp</name>
    <dbReference type="NCBI Taxonomy" id="412392"/>
    <lineage>
        <taxon>Bacteria</taxon>
        <taxon>Pseudomonadati</taxon>
        <taxon>Pseudomonadota</taxon>
        <taxon>Alphaproteobacteria</taxon>
        <taxon>Hyphomicrobiales</taxon>
        <taxon>Methylobacteriaceae</taxon>
        <taxon>Microvirga</taxon>
        <taxon>environmental samples</taxon>
    </lineage>
</organism>
<feature type="compositionally biased region" description="Low complexity" evidence="1">
    <location>
        <begin position="81"/>
        <end position="105"/>
    </location>
</feature>
<protein>
    <submittedName>
        <fullName evidence="2">Putrescine transport ATP-binding protein PotA</fullName>
    </submittedName>
</protein>
<dbReference type="AlphaFoldDB" id="A0A6J4MSK7"/>
<feature type="region of interest" description="Disordered" evidence="1">
    <location>
        <begin position="187"/>
        <end position="219"/>
    </location>
</feature>
<dbReference type="EMBL" id="CADCUC010000674">
    <property type="protein sequence ID" value="CAA9363407.1"/>
    <property type="molecule type" value="Genomic_DNA"/>
</dbReference>
<feature type="compositionally biased region" description="Low complexity" evidence="1">
    <location>
        <begin position="29"/>
        <end position="41"/>
    </location>
</feature>
<feature type="compositionally biased region" description="Basic residues" evidence="1">
    <location>
        <begin position="1"/>
        <end position="11"/>
    </location>
</feature>
<keyword evidence="2" id="KW-0547">Nucleotide-binding</keyword>
<feature type="region of interest" description="Disordered" evidence="1">
    <location>
        <begin position="1"/>
        <end position="167"/>
    </location>
</feature>
<feature type="compositionally biased region" description="Basic residues" evidence="1">
    <location>
        <begin position="191"/>
        <end position="213"/>
    </location>
</feature>
<keyword evidence="2" id="KW-0067">ATP-binding</keyword>
<dbReference type="GO" id="GO:0005524">
    <property type="term" value="F:ATP binding"/>
    <property type="evidence" value="ECO:0007669"/>
    <property type="project" value="UniProtKB-KW"/>
</dbReference>